<accession>A0ACC3MDA3</accession>
<dbReference type="Proteomes" id="UP001281147">
    <property type="component" value="Unassembled WGS sequence"/>
</dbReference>
<dbReference type="EMBL" id="JAUTXU010000357">
    <property type="protein sequence ID" value="KAK3683224.1"/>
    <property type="molecule type" value="Genomic_DNA"/>
</dbReference>
<protein>
    <submittedName>
        <fullName evidence="1">Plasma membrane fusion protein prm1</fullName>
    </submittedName>
</protein>
<reference evidence="1" key="1">
    <citation type="submission" date="2023-07" db="EMBL/GenBank/DDBJ databases">
        <title>Black Yeasts Isolated from many extreme environments.</title>
        <authorList>
            <person name="Coleine C."/>
            <person name="Stajich J.E."/>
            <person name="Selbmann L."/>
        </authorList>
    </citation>
    <scope>NUCLEOTIDE SEQUENCE</scope>
    <source>
        <strain evidence="1">CCFEE 5714</strain>
    </source>
</reference>
<comment type="caution">
    <text evidence="1">The sequence shown here is derived from an EMBL/GenBank/DDBJ whole genome shotgun (WGS) entry which is preliminary data.</text>
</comment>
<sequence>MASSENQQHNPNPAPPLSSAGDHEMRNYYAAQDAPRPPSQQEPYLTPYLGLRARLSQAWINRWTVLLLLVLVRTLFAIASLDDNLGQAREKALSACTSVENVGSAMASMPYYMAQGVNELSAQGIEKAINGLMQMLIMSITGVEEIVVFMINLLTQTYVCLITFAVGGSLHAAVAVAEDVGNFLNSTMKDIGKDLGNAASEFEDAMNDFVGGLDDVGDFFTGDDSDPPKIDLSKEIDKLERVQLPPDYDEDLRTLKDNIPTFEQVNNFTNNAIKWPFEEVKQLLNKSLPKYSMDRALFPVPTKEKLTFCSDDNGINDFFDDLVEIEVLAKKIFLATLIALAVLAMVPMAWREIRRFKMEQERARLIKSDAFDPMDAVYIASRPYTSTAGLKLADNFESKRRQTLVRWSIAYATTVPALFILTLAIAGLLACLCQYILLKTVEKEIPQLENQIIGFANKVMYQLNNASEQWAVGTNSIINDTNIQINEDVFGWVNTTTSAVNDTLNVFVDGVTDVLNNTFGGTILYEPVLDILNCLILLKIEGIQKGLTWVSEHAHVDFPLMPKDTFSLGALDKVAGSEADILAAGPDSGAANAITGAIYHVTNAIERGIRQEAIISTCVLLIWVIIALIGISRALFVFFKGGDEGVYNARSPIPAFGWGNRGGDAGAQQQEKYEMRNLPRVPTYEQATRSAEPGDNAANRYNGQSYTLSPNPMPTLEVNGATLPILHTGYSPRTEKLGNVNGQFVDAAIRRPTHVRASSYGDYVVASPTSAIPQTPFGDSNYLQPIIENKILSPILLVETTVMSVSQSYT</sequence>
<keyword evidence="2" id="KW-1185">Reference proteome</keyword>
<proteinExistence type="predicted"/>
<evidence type="ECO:0000313" key="2">
    <source>
        <dbReference type="Proteomes" id="UP001281147"/>
    </source>
</evidence>
<evidence type="ECO:0000313" key="1">
    <source>
        <dbReference type="EMBL" id="KAK3683224.1"/>
    </source>
</evidence>
<name>A0ACC3MDA3_9PEZI</name>
<organism evidence="1 2">
    <name type="scientific">Vermiconidia calcicola</name>
    <dbReference type="NCBI Taxonomy" id="1690605"/>
    <lineage>
        <taxon>Eukaryota</taxon>
        <taxon>Fungi</taxon>
        <taxon>Dikarya</taxon>
        <taxon>Ascomycota</taxon>
        <taxon>Pezizomycotina</taxon>
        <taxon>Dothideomycetes</taxon>
        <taxon>Dothideomycetidae</taxon>
        <taxon>Mycosphaerellales</taxon>
        <taxon>Extremaceae</taxon>
        <taxon>Vermiconidia</taxon>
    </lineage>
</organism>
<gene>
    <name evidence="1" type="primary">PRM1_2</name>
    <name evidence="1" type="ORF">LTR37_020435</name>
</gene>